<comment type="caution">
    <text evidence="1">The sequence shown here is derived from an EMBL/GenBank/DDBJ whole genome shotgun (WGS) entry which is preliminary data.</text>
</comment>
<dbReference type="EMBL" id="SNRY01001183">
    <property type="protein sequence ID" value="KAA6332884.1"/>
    <property type="molecule type" value="Genomic_DNA"/>
</dbReference>
<evidence type="ECO:0008006" key="2">
    <source>
        <dbReference type="Google" id="ProtNLM"/>
    </source>
</evidence>
<proteinExistence type="predicted"/>
<sequence length="62" mass="6913">MPLFESYDRRIEKINAVLKADGIATIEEAKSICDAAGVDPYKTCEETQPICFENAKWAYVVG</sequence>
<gene>
    <name evidence="1" type="ORF">EZS27_018640</name>
</gene>
<organism evidence="1">
    <name type="scientific">termite gut metagenome</name>
    <dbReference type="NCBI Taxonomy" id="433724"/>
    <lineage>
        <taxon>unclassified sequences</taxon>
        <taxon>metagenomes</taxon>
        <taxon>organismal metagenomes</taxon>
    </lineage>
</organism>
<protein>
    <recommendedName>
        <fullName evidence="2">GGGtGRT protein</fullName>
    </recommendedName>
</protein>
<dbReference type="InterPro" id="IPR025964">
    <property type="entry name" value="GGGtGRT"/>
</dbReference>
<name>A0A5J4RHD9_9ZZZZ</name>
<dbReference type="Pfam" id="PF14057">
    <property type="entry name" value="GGGtGRT"/>
    <property type="match status" value="1"/>
</dbReference>
<reference evidence="1" key="1">
    <citation type="submission" date="2019-03" db="EMBL/GenBank/DDBJ databases">
        <title>Single cell metagenomics reveals metabolic interactions within the superorganism composed of flagellate Streblomastix strix and complex community of Bacteroidetes bacteria on its surface.</title>
        <authorList>
            <person name="Treitli S.C."/>
            <person name="Kolisko M."/>
            <person name="Husnik F."/>
            <person name="Keeling P."/>
            <person name="Hampl V."/>
        </authorList>
    </citation>
    <scope>NUCLEOTIDE SEQUENCE</scope>
    <source>
        <strain evidence="1">STM</strain>
    </source>
</reference>
<evidence type="ECO:0000313" key="1">
    <source>
        <dbReference type="EMBL" id="KAA6332884.1"/>
    </source>
</evidence>
<accession>A0A5J4RHD9</accession>
<feature type="non-terminal residue" evidence="1">
    <location>
        <position position="62"/>
    </location>
</feature>
<dbReference type="AlphaFoldDB" id="A0A5J4RHD9"/>